<accession>A0AAV0W485</accession>
<dbReference type="Proteomes" id="UP001160148">
    <property type="component" value="Unassembled WGS sequence"/>
</dbReference>
<organism evidence="1 2">
    <name type="scientific">Macrosiphum euphorbiae</name>
    <name type="common">potato aphid</name>
    <dbReference type="NCBI Taxonomy" id="13131"/>
    <lineage>
        <taxon>Eukaryota</taxon>
        <taxon>Metazoa</taxon>
        <taxon>Ecdysozoa</taxon>
        <taxon>Arthropoda</taxon>
        <taxon>Hexapoda</taxon>
        <taxon>Insecta</taxon>
        <taxon>Pterygota</taxon>
        <taxon>Neoptera</taxon>
        <taxon>Paraneoptera</taxon>
        <taxon>Hemiptera</taxon>
        <taxon>Sternorrhyncha</taxon>
        <taxon>Aphidomorpha</taxon>
        <taxon>Aphidoidea</taxon>
        <taxon>Aphididae</taxon>
        <taxon>Macrosiphini</taxon>
        <taxon>Macrosiphum</taxon>
    </lineage>
</organism>
<dbReference type="EMBL" id="CARXXK010000001">
    <property type="protein sequence ID" value="CAI6350594.1"/>
    <property type="molecule type" value="Genomic_DNA"/>
</dbReference>
<evidence type="ECO:0000313" key="2">
    <source>
        <dbReference type="Proteomes" id="UP001160148"/>
    </source>
</evidence>
<protein>
    <submittedName>
        <fullName evidence="1">Uncharacterized protein</fullName>
    </submittedName>
</protein>
<gene>
    <name evidence="1" type="ORF">MEUPH1_LOCUS7036</name>
</gene>
<proteinExistence type="predicted"/>
<evidence type="ECO:0000313" key="1">
    <source>
        <dbReference type="EMBL" id="CAI6350594.1"/>
    </source>
</evidence>
<dbReference type="AlphaFoldDB" id="A0AAV0W485"/>
<comment type="caution">
    <text evidence="1">The sequence shown here is derived from an EMBL/GenBank/DDBJ whole genome shotgun (WGS) entry which is preliminary data.</text>
</comment>
<keyword evidence="2" id="KW-1185">Reference proteome</keyword>
<sequence>MSSSDKNNCSQCQNKKTIKFNKSKKRQLTTSFTANNVDYNTPSTSTAQYDQPSSPEDVSCVNIRNMVFLKNLYKNVPALSEQFLVGVNCAVIKILQEIEENHKCCVKKKSNKQTLKRPHKS</sequence>
<reference evidence="1 2" key="1">
    <citation type="submission" date="2023-01" db="EMBL/GenBank/DDBJ databases">
        <authorList>
            <person name="Whitehead M."/>
        </authorList>
    </citation>
    <scope>NUCLEOTIDE SEQUENCE [LARGE SCALE GENOMIC DNA]</scope>
</reference>
<name>A0AAV0W485_9HEMI</name>